<reference evidence="2 3" key="1">
    <citation type="submission" date="2019-03" db="EMBL/GenBank/DDBJ databases">
        <title>Genomic Encyclopedia of Archaeal and Bacterial Type Strains, Phase II (KMG-II): from individual species to whole genera.</title>
        <authorList>
            <person name="Goeker M."/>
        </authorList>
    </citation>
    <scope>NUCLEOTIDE SEQUENCE [LARGE SCALE GENOMIC DNA]</scope>
    <source>
        <strain evidence="2 3">DSM 15388</strain>
    </source>
</reference>
<organism evidence="2 3">
    <name type="scientific">Reinekea marinisedimentorum</name>
    <dbReference type="NCBI Taxonomy" id="230495"/>
    <lineage>
        <taxon>Bacteria</taxon>
        <taxon>Pseudomonadati</taxon>
        <taxon>Pseudomonadota</taxon>
        <taxon>Gammaproteobacteria</taxon>
        <taxon>Oceanospirillales</taxon>
        <taxon>Saccharospirillaceae</taxon>
        <taxon>Reinekea</taxon>
    </lineage>
</organism>
<proteinExistence type="predicted"/>
<protein>
    <submittedName>
        <fullName evidence="2">Uncharacterized protein</fullName>
    </submittedName>
</protein>
<accession>A0A4R3IE86</accession>
<dbReference type="EMBL" id="SLZR01000002">
    <property type="protein sequence ID" value="TCS43101.1"/>
    <property type="molecule type" value="Genomic_DNA"/>
</dbReference>
<keyword evidence="1" id="KW-0812">Transmembrane</keyword>
<dbReference type="Proteomes" id="UP000295793">
    <property type="component" value="Unassembled WGS sequence"/>
</dbReference>
<keyword evidence="1" id="KW-0472">Membrane</keyword>
<sequence length="176" mass="19882">METPNATDTSLQTSNRSPYLFEYFLSYTGTVLLEIFKALAVLAVLALIYLTMFEYEFSFFELSTHEYAFLFFLANALIRWYKRGKQSGLDLIQLNRRLYHLIALYGAAIGSLLLIAVGSMLEDSDLRTYAPSPSDKLFDQAVLFGLVAMIFIYTPLPPRSASKENKTDTSNQPSIS</sequence>
<evidence type="ECO:0000313" key="2">
    <source>
        <dbReference type="EMBL" id="TCS43101.1"/>
    </source>
</evidence>
<comment type="caution">
    <text evidence="2">The sequence shown here is derived from an EMBL/GenBank/DDBJ whole genome shotgun (WGS) entry which is preliminary data.</text>
</comment>
<dbReference type="RefSeq" id="WP_132699728.1">
    <property type="nucleotide sequence ID" value="NZ_SLZR01000002.1"/>
</dbReference>
<keyword evidence="1" id="KW-1133">Transmembrane helix</keyword>
<feature type="transmembrane region" description="Helical" evidence="1">
    <location>
        <begin position="98"/>
        <end position="117"/>
    </location>
</feature>
<feature type="transmembrane region" description="Helical" evidence="1">
    <location>
        <begin position="57"/>
        <end position="78"/>
    </location>
</feature>
<dbReference type="AlphaFoldDB" id="A0A4R3IE86"/>
<evidence type="ECO:0000256" key="1">
    <source>
        <dbReference type="SAM" id="Phobius"/>
    </source>
</evidence>
<name>A0A4R3IE86_9GAMM</name>
<feature type="transmembrane region" description="Helical" evidence="1">
    <location>
        <begin position="24"/>
        <end position="51"/>
    </location>
</feature>
<feature type="transmembrane region" description="Helical" evidence="1">
    <location>
        <begin position="137"/>
        <end position="156"/>
    </location>
</feature>
<keyword evidence="3" id="KW-1185">Reference proteome</keyword>
<gene>
    <name evidence="2" type="ORF">BCF53_102125</name>
</gene>
<evidence type="ECO:0000313" key="3">
    <source>
        <dbReference type="Proteomes" id="UP000295793"/>
    </source>
</evidence>